<dbReference type="Proteomes" id="UP000183063">
    <property type="component" value="Unassembled WGS sequence"/>
</dbReference>
<dbReference type="AlphaFoldDB" id="A0A1H8SFD3"/>
<evidence type="ECO:0000313" key="3">
    <source>
        <dbReference type="Proteomes" id="UP000183063"/>
    </source>
</evidence>
<protein>
    <submittedName>
        <fullName evidence="1">Uncharacterized protein</fullName>
    </submittedName>
</protein>
<name>A0A1H8SFD3_9HYPH</name>
<reference evidence="3" key="2">
    <citation type="submission" date="2016-10" db="EMBL/GenBank/DDBJ databases">
        <authorList>
            <person name="Wibberg D."/>
        </authorList>
    </citation>
    <scope>NUCLEOTIDE SEQUENCE [LARGE SCALE GENOMIC DNA]</scope>
</reference>
<evidence type="ECO:0000313" key="4">
    <source>
        <dbReference type="Proteomes" id="UP000198939"/>
    </source>
</evidence>
<organism evidence="1 3">
    <name type="scientific">Rhizobium tibeticum</name>
    <dbReference type="NCBI Taxonomy" id="501024"/>
    <lineage>
        <taxon>Bacteria</taxon>
        <taxon>Pseudomonadati</taxon>
        <taxon>Pseudomonadota</taxon>
        <taxon>Alphaproteobacteria</taxon>
        <taxon>Hyphomicrobiales</taxon>
        <taxon>Rhizobiaceae</taxon>
        <taxon>Rhizobium/Agrobacterium group</taxon>
        <taxon>Rhizobium</taxon>
    </lineage>
</organism>
<gene>
    <name evidence="1" type="ORF">RTCCBAU85039_4830</name>
    <name evidence="2" type="ORF">SAMN05216228_102493</name>
</gene>
<reference evidence="2 4" key="3">
    <citation type="submission" date="2016-10" db="EMBL/GenBank/DDBJ databases">
        <authorList>
            <person name="Varghese N."/>
            <person name="Submissions S."/>
        </authorList>
    </citation>
    <scope>NUCLEOTIDE SEQUENCE [LARGE SCALE GENOMIC DNA]</scope>
    <source>
        <strain evidence="2 4">CGMCC 1.7071</strain>
    </source>
</reference>
<dbReference type="RefSeq" id="WP_244541402.1">
    <property type="nucleotide sequence ID" value="NZ_FNXB01000033.1"/>
</dbReference>
<accession>A0A1H8SFD3</accession>
<sequence>MRKQFRMQLDLFVTARPVDLSDTQRREALTLLQLLLTEAAAKLAGKRCADGGMEAGNE</sequence>
<keyword evidence="4" id="KW-1185">Reference proteome</keyword>
<dbReference type="Proteomes" id="UP000198939">
    <property type="component" value="Unassembled WGS sequence"/>
</dbReference>
<dbReference type="EMBL" id="FOCV01000024">
    <property type="protein sequence ID" value="SEO77450.1"/>
    <property type="molecule type" value="Genomic_DNA"/>
</dbReference>
<proteinExistence type="predicted"/>
<dbReference type="EMBL" id="FNXB01000033">
    <property type="protein sequence ID" value="SEI12590.1"/>
    <property type="molecule type" value="Genomic_DNA"/>
</dbReference>
<reference evidence="1" key="1">
    <citation type="submission" date="2016-10" db="EMBL/GenBank/DDBJ databases">
        <authorList>
            <person name="de Groot N.N."/>
        </authorList>
    </citation>
    <scope>NUCLEOTIDE SEQUENCE [LARGE SCALE GENOMIC DNA]</scope>
    <source>
        <strain evidence="1">CCBAU85039</strain>
    </source>
</reference>
<evidence type="ECO:0000313" key="2">
    <source>
        <dbReference type="EMBL" id="SEO77450.1"/>
    </source>
</evidence>
<evidence type="ECO:0000313" key="1">
    <source>
        <dbReference type="EMBL" id="SEI12590.1"/>
    </source>
</evidence>